<dbReference type="InterPro" id="IPR054052">
    <property type="entry name" value="Y16Q-like"/>
</dbReference>
<dbReference type="RefSeq" id="WP_089746081.1">
    <property type="nucleotide sequence ID" value="NZ_FOGF01000006.1"/>
</dbReference>
<keyword evidence="2" id="KW-1185">Reference proteome</keyword>
<proteinExistence type="predicted"/>
<dbReference type="Proteomes" id="UP000198556">
    <property type="component" value="Unassembled WGS sequence"/>
</dbReference>
<sequence length="81" mass="9909">MELSQTVEMMNSTDYKERFKAEYWQVKIRHDKLYKMVVKFEAGHLDFRPSCDIEFHKMQLDAMREYLYALEVRAELENIKL</sequence>
<protein>
    <recommendedName>
        <fullName evidence="3">Phage protein</fullName>
    </recommendedName>
</protein>
<reference evidence="1 2" key="1">
    <citation type="submission" date="2016-10" db="EMBL/GenBank/DDBJ databases">
        <authorList>
            <person name="de Groot N.N."/>
        </authorList>
    </citation>
    <scope>NUCLEOTIDE SEQUENCE [LARGE SCALE GENOMIC DNA]</scope>
    <source>
        <strain evidence="1 2">DSM 15827</strain>
    </source>
</reference>
<accession>A0A1H9IMC4</accession>
<dbReference type="Pfam" id="PF21825">
    <property type="entry name" value="crAss001_48"/>
    <property type="match status" value="1"/>
</dbReference>
<evidence type="ECO:0008006" key="3">
    <source>
        <dbReference type="Google" id="ProtNLM"/>
    </source>
</evidence>
<dbReference type="EMBL" id="FOGF01000006">
    <property type="protein sequence ID" value="SEQ75708.1"/>
    <property type="molecule type" value="Genomic_DNA"/>
</dbReference>
<dbReference type="AlphaFoldDB" id="A0A1H9IMC4"/>
<gene>
    <name evidence="1" type="ORF">SAMN05421767_10629</name>
</gene>
<organism evidence="1 2">
    <name type="scientific">Granulicatella balaenopterae</name>
    <dbReference type="NCBI Taxonomy" id="137733"/>
    <lineage>
        <taxon>Bacteria</taxon>
        <taxon>Bacillati</taxon>
        <taxon>Bacillota</taxon>
        <taxon>Bacilli</taxon>
        <taxon>Lactobacillales</taxon>
        <taxon>Carnobacteriaceae</taxon>
        <taxon>Granulicatella</taxon>
    </lineage>
</organism>
<evidence type="ECO:0000313" key="1">
    <source>
        <dbReference type="EMBL" id="SEQ75708.1"/>
    </source>
</evidence>
<name>A0A1H9IMC4_9LACT</name>
<dbReference type="STRING" id="137733.SAMN05421767_10629"/>
<evidence type="ECO:0000313" key="2">
    <source>
        <dbReference type="Proteomes" id="UP000198556"/>
    </source>
</evidence>
<dbReference type="OrthoDB" id="3236584at2"/>